<dbReference type="AlphaFoldDB" id="A0A8H6N9B2"/>
<reference evidence="1" key="1">
    <citation type="journal article" date="2020" name="Phytopathology">
        <title>Genome Sequence Resources of Colletotrichum truncatum, C. plurivorum, C. musicola, and C. sojae: Four Species Pathogenic to Soybean (Glycine max).</title>
        <authorList>
            <person name="Rogerio F."/>
            <person name="Boufleur T.R."/>
            <person name="Ciampi-Guillardi M."/>
            <person name="Sukno S.A."/>
            <person name="Thon M.R."/>
            <person name="Massola Junior N.S."/>
            <person name="Baroncelli R."/>
        </authorList>
    </citation>
    <scope>NUCLEOTIDE SEQUENCE</scope>
    <source>
        <strain evidence="1">LFN0074</strain>
    </source>
</reference>
<organism evidence="1 2">
    <name type="scientific">Colletotrichum musicola</name>
    <dbReference type="NCBI Taxonomy" id="2175873"/>
    <lineage>
        <taxon>Eukaryota</taxon>
        <taxon>Fungi</taxon>
        <taxon>Dikarya</taxon>
        <taxon>Ascomycota</taxon>
        <taxon>Pezizomycotina</taxon>
        <taxon>Sordariomycetes</taxon>
        <taxon>Hypocreomycetidae</taxon>
        <taxon>Glomerellales</taxon>
        <taxon>Glomerellaceae</taxon>
        <taxon>Colletotrichum</taxon>
        <taxon>Colletotrichum orchidearum species complex</taxon>
    </lineage>
</organism>
<dbReference type="Proteomes" id="UP000639643">
    <property type="component" value="Unassembled WGS sequence"/>
</dbReference>
<accession>A0A8H6N9B2</accession>
<protein>
    <submittedName>
        <fullName evidence="1">Uncharacterized protein</fullName>
    </submittedName>
</protein>
<keyword evidence="2" id="KW-1185">Reference proteome</keyword>
<name>A0A8H6N9B2_9PEZI</name>
<dbReference type="EMBL" id="WIGM01000440">
    <property type="protein sequence ID" value="KAF6825137.1"/>
    <property type="molecule type" value="Genomic_DNA"/>
</dbReference>
<proteinExistence type="predicted"/>
<evidence type="ECO:0000313" key="1">
    <source>
        <dbReference type="EMBL" id="KAF6825137.1"/>
    </source>
</evidence>
<sequence length="316" mass="34527">MDDIELRQVDTFAGRHRAFLCVLSKIRQLASALKSTRRHYPQGFGLGTGNNLYLHMAATTTIWPTGSKPPNRNSTLADVVKDMEEDEVPGVTAIHLRPAGRELWQQQQWRPNTSTTANPFLERHASQNRRVLAAAAAATVVAQNLLPEEACRPVNRQNLSGGGGHWVALSQLPVRWRARGLSVHSAAALSDPHPAVVPPDTADVTALSQFPCSRTAKMVPRPFFLPLPRIPGPGVEPLICSTHPSPNLLVHCFDGPMPSLSSVPDFGASMTVRPRFRHGVAFFDLSQLPDTGDRESPRPEDLGRTLLLAGLTRSLH</sequence>
<gene>
    <name evidence="1" type="ORF">CMUS01_09940</name>
</gene>
<evidence type="ECO:0000313" key="2">
    <source>
        <dbReference type="Proteomes" id="UP000639643"/>
    </source>
</evidence>
<comment type="caution">
    <text evidence="1">The sequence shown here is derived from an EMBL/GenBank/DDBJ whole genome shotgun (WGS) entry which is preliminary data.</text>
</comment>